<name>A0A1G9G1H8_9FIRM</name>
<dbReference type="InterPro" id="IPR038404">
    <property type="entry name" value="TRAP_DctP_sf"/>
</dbReference>
<reference evidence="5 6" key="1">
    <citation type="submission" date="2016-10" db="EMBL/GenBank/DDBJ databases">
        <authorList>
            <person name="de Groot N.N."/>
        </authorList>
    </citation>
    <scope>NUCLEOTIDE SEQUENCE [LARGE SCALE GENOMIC DNA]</scope>
    <source>
        <strain evidence="5 6">DSM 18346</strain>
    </source>
</reference>
<organism evidence="5 6">
    <name type="scientific">Natronincola ferrireducens</name>
    <dbReference type="NCBI Taxonomy" id="393762"/>
    <lineage>
        <taxon>Bacteria</taxon>
        <taxon>Bacillati</taxon>
        <taxon>Bacillota</taxon>
        <taxon>Clostridia</taxon>
        <taxon>Peptostreptococcales</taxon>
        <taxon>Natronincolaceae</taxon>
        <taxon>Natronincola</taxon>
    </lineage>
</organism>
<keyword evidence="2" id="KW-0813">Transport</keyword>
<dbReference type="AlphaFoldDB" id="A0A1G9G1H8"/>
<sequence length="341" mass="38102">MKRRISLILVFALVLTLAVGCGTSEPAGGQGGQEKIVIRLGHDLLEDTHQHYGALEFKKMVEEKTDGRIEVQVFPAGQLGTDIEIAEMMQSNAVEAGLVPTAKLSGFHAPLQLIDLPFLFPSREITYKLLDSELADDLFQPMEKIGLKGLAFWESGFKQFTANKEIRKPSDFEGLQIRVMESPLLIAQYRALGANPIPIDFSETYNALQQGVADGQENPLVSIAAMRFYEVQSHMTLSNHGYLAYALLFSNSFWDRLSPEDQEILQTAAREAGVLERQEAIRREEGFIETIESSGTTVIRLSDEEMAAFSEAMKPVHEEFADVIGRDLLQKAYDLIEEFQK</sequence>
<dbReference type="PROSITE" id="PS51257">
    <property type="entry name" value="PROKAR_LIPOPROTEIN"/>
    <property type="match status" value="1"/>
</dbReference>
<evidence type="ECO:0000256" key="2">
    <source>
        <dbReference type="ARBA" id="ARBA00022448"/>
    </source>
</evidence>
<dbReference type="PANTHER" id="PTHR33376">
    <property type="match status" value="1"/>
</dbReference>
<dbReference type="EMBL" id="FNFP01000005">
    <property type="protein sequence ID" value="SDK94500.1"/>
    <property type="molecule type" value="Genomic_DNA"/>
</dbReference>
<dbReference type="OrthoDB" id="2796at2"/>
<keyword evidence="6" id="KW-1185">Reference proteome</keyword>
<feature type="chain" id="PRO_5038807305" evidence="4">
    <location>
        <begin position="22"/>
        <end position="341"/>
    </location>
</feature>
<comment type="similarity">
    <text evidence="1">Belongs to the bacterial solute-binding protein 7 family.</text>
</comment>
<evidence type="ECO:0000256" key="1">
    <source>
        <dbReference type="ARBA" id="ARBA00009023"/>
    </source>
</evidence>
<dbReference type="GO" id="GO:0055085">
    <property type="term" value="P:transmembrane transport"/>
    <property type="evidence" value="ECO:0007669"/>
    <property type="project" value="InterPro"/>
</dbReference>
<dbReference type="PIRSF" id="PIRSF006470">
    <property type="entry name" value="DctB"/>
    <property type="match status" value="1"/>
</dbReference>
<gene>
    <name evidence="5" type="ORF">SAMN05660472_02320</name>
</gene>
<keyword evidence="3 4" id="KW-0732">Signal</keyword>
<dbReference type="GO" id="GO:0030288">
    <property type="term" value="C:outer membrane-bounded periplasmic space"/>
    <property type="evidence" value="ECO:0007669"/>
    <property type="project" value="InterPro"/>
</dbReference>
<dbReference type="Pfam" id="PF03480">
    <property type="entry name" value="DctP"/>
    <property type="match status" value="1"/>
</dbReference>
<dbReference type="STRING" id="393762.SAMN05660472_02320"/>
<accession>A0A1G9G1H8</accession>
<dbReference type="Gene3D" id="3.40.190.170">
    <property type="entry name" value="Bacterial extracellular solute-binding protein, family 7"/>
    <property type="match status" value="1"/>
</dbReference>
<dbReference type="NCBIfam" id="TIGR00787">
    <property type="entry name" value="dctP"/>
    <property type="match status" value="1"/>
</dbReference>
<evidence type="ECO:0000313" key="6">
    <source>
        <dbReference type="Proteomes" id="UP000198718"/>
    </source>
</evidence>
<proteinExistence type="inferred from homology"/>
<feature type="signal peptide" evidence="4">
    <location>
        <begin position="1"/>
        <end position="21"/>
    </location>
</feature>
<dbReference type="Proteomes" id="UP000198718">
    <property type="component" value="Unassembled WGS sequence"/>
</dbReference>
<dbReference type="InterPro" id="IPR018389">
    <property type="entry name" value="DctP_fam"/>
</dbReference>
<evidence type="ECO:0000256" key="3">
    <source>
        <dbReference type="ARBA" id="ARBA00022729"/>
    </source>
</evidence>
<dbReference type="RefSeq" id="WP_090553852.1">
    <property type="nucleotide sequence ID" value="NZ_FNFP01000005.1"/>
</dbReference>
<dbReference type="InterPro" id="IPR004682">
    <property type="entry name" value="TRAP_DctP"/>
</dbReference>
<dbReference type="NCBIfam" id="NF037995">
    <property type="entry name" value="TRAP_S1"/>
    <property type="match status" value="1"/>
</dbReference>
<evidence type="ECO:0000256" key="4">
    <source>
        <dbReference type="SAM" id="SignalP"/>
    </source>
</evidence>
<dbReference type="CDD" id="cd13603">
    <property type="entry name" value="PBP2_TRAP_Siap_TeaA_like"/>
    <property type="match status" value="1"/>
</dbReference>
<evidence type="ECO:0000313" key="5">
    <source>
        <dbReference type="EMBL" id="SDK94500.1"/>
    </source>
</evidence>
<protein>
    <submittedName>
        <fullName evidence="5">C4-dicarboxylate-binding protein DctP</fullName>
    </submittedName>
</protein>
<dbReference type="PANTHER" id="PTHR33376:SF7">
    <property type="entry name" value="C4-DICARBOXYLATE-BINDING PROTEIN DCTB"/>
    <property type="match status" value="1"/>
</dbReference>